<feature type="domain" description="FHA" evidence="2">
    <location>
        <begin position="27"/>
        <end position="91"/>
    </location>
</feature>
<reference evidence="3 4" key="1">
    <citation type="submission" date="2018-10" db="EMBL/GenBank/DDBJ databases">
        <title>Draft genome of Cortibacter populi DSM10536.</title>
        <authorList>
            <person name="Bernier A.-M."/>
            <person name="Bernard K."/>
        </authorList>
    </citation>
    <scope>NUCLEOTIDE SEQUENCE [LARGE SCALE GENOMIC DNA]</scope>
    <source>
        <strain evidence="3 4">DSM 105136</strain>
    </source>
</reference>
<feature type="transmembrane region" description="Helical" evidence="1">
    <location>
        <begin position="261"/>
        <end position="281"/>
    </location>
</feature>
<comment type="caution">
    <text evidence="3">The sequence shown here is derived from an EMBL/GenBank/DDBJ whole genome shotgun (WGS) entry which is preliminary data.</text>
</comment>
<gene>
    <name evidence="3" type="ORF">D8I35_14105</name>
</gene>
<feature type="transmembrane region" description="Helical" evidence="1">
    <location>
        <begin position="132"/>
        <end position="151"/>
    </location>
</feature>
<evidence type="ECO:0000259" key="2">
    <source>
        <dbReference type="PROSITE" id="PS50006"/>
    </source>
</evidence>
<keyword evidence="1" id="KW-0472">Membrane</keyword>
<dbReference type="InterPro" id="IPR000253">
    <property type="entry name" value="FHA_dom"/>
</dbReference>
<organism evidence="3 4">
    <name type="scientific">Corticibacter populi</name>
    <dbReference type="NCBI Taxonomy" id="1550736"/>
    <lineage>
        <taxon>Bacteria</taxon>
        <taxon>Pseudomonadati</taxon>
        <taxon>Pseudomonadota</taxon>
        <taxon>Betaproteobacteria</taxon>
        <taxon>Burkholderiales</taxon>
        <taxon>Comamonadaceae</taxon>
        <taxon>Corticibacter</taxon>
    </lineage>
</organism>
<dbReference type="RefSeq" id="WP_130466483.1">
    <property type="nucleotide sequence ID" value="NZ_RDQO01000004.1"/>
</dbReference>
<dbReference type="CDD" id="cd00060">
    <property type="entry name" value="FHA"/>
    <property type="match status" value="1"/>
</dbReference>
<dbReference type="EMBL" id="RDQO01000004">
    <property type="protein sequence ID" value="RMX04980.1"/>
    <property type="molecule type" value="Genomic_DNA"/>
</dbReference>
<dbReference type="Gene3D" id="2.60.200.20">
    <property type="match status" value="1"/>
</dbReference>
<keyword evidence="4" id="KW-1185">Reference proteome</keyword>
<dbReference type="Proteomes" id="UP000278006">
    <property type="component" value="Unassembled WGS sequence"/>
</dbReference>
<feature type="transmembrane region" description="Helical" evidence="1">
    <location>
        <begin position="203"/>
        <end position="225"/>
    </location>
</feature>
<feature type="transmembrane region" description="Helical" evidence="1">
    <location>
        <begin position="237"/>
        <end position="254"/>
    </location>
</feature>
<keyword evidence="1" id="KW-0812">Transmembrane</keyword>
<dbReference type="InterPro" id="IPR008984">
    <property type="entry name" value="SMAD_FHA_dom_sf"/>
</dbReference>
<feature type="transmembrane region" description="Helical" evidence="1">
    <location>
        <begin position="171"/>
        <end position="191"/>
    </location>
</feature>
<accession>A0A3M6QPI4</accession>
<evidence type="ECO:0000313" key="4">
    <source>
        <dbReference type="Proteomes" id="UP000278006"/>
    </source>
</evidence>
<name>A0A3M6QPI4_9BURK</name>
<dbReference type="SUPFAM" id="SSF49879">
    <property type="entry name" value="SMAD/FHA domain"/>
    <property type="match status" value="1"/>
</dbReference>
<dbReference type="OrthoDB" id="5762105at2"/>
<dbReference type="PROSITE" id="PS50006">
    <property type="entry name" value="FHA_DOMAIN"/>
    <property type="match status" value="1"/>
</dbReference>
<sequence length="350" mass="38364">MERLAVLEVLDRDGRARLVHGIHGWPVTVGRGLDNDLVLDDPHVAARHFQLGATPVVGDGAGQEESPASPRIEMQVASQTINGVWLGRRHHGAGSTVPLDSGTEWTAGATRLRLRLAAAPVAMELRLQPPSARALAGVVLALLLLLGTAVLETYLDSDAQPFLGRALRQLLPLVLGIGVWALVWAVASKIFRHRMQYWRHVGVAAWALVLMLLFDYALAGLSFAWSQPWLYKIRPDVGWLLLAGAVCAHLRLVLSAGRQWRLTAAAIGVLTLGLLAAMLGLRHHDSGQWWEPLYGGTLGPPWLRMVEPVGIDQFVNETQGLQPVLQQRLRQAEAADFPEDEDEEWDDDGE</sequence>
<proteinExistence type="predicted"/>
<evidence type="ECO:0000256" key="1">
    <source>
        <dbReference type="SAM" id="Phobius"/>
    </source>
</evidence>
<evidence type="ECO:0000313" key="3">
    <source>
        <dbReference type="EMBL" id="RMX04980.1"/>
    </source>
</evidence>
<keyword evidence="1" id="KW-1133">Transmembrane helix</keyword>
<dbReference type="AlphaFoldDB" id="A0A3M6QPI4"/>
<protein>
    <submittedName>
        <fullName evidence="3">FHA domain-containing protein</fullName>
    </submittedName>
</protein>